<evidence type="ECO:0000256" key="6">
    <source>
        <dbReference type="ARBA" id="ARBA00023136"/>
    </source>
</evidence>
<dbReference type="Pfam" id="PF00324">
    <property type="entry name" value="AA_permease"/>
    <property type="match status" value="1"/>
</dbReference>
<feature type="domain" description="Amino acid permease/ SLC12A" evidence="9">
    <location>
        <begin position="56"/>
        <end position="509"/>
    </location>
</feature>
<feature type="transmembrane region" description="Helical" evidence="8">
    <location>
        <begin position="79"/>
        <end position="100"/>
    </location>
</feature>
<feature type="transmembrane region" description="Helical" evidence="8">
    <location>
        <begin position="164"/>
        <end position="185"/>
    </location>
</feature>
<gene>
    <name evidence="10" type="ORF">N0V93_008812</name>
</gene>
<accession>A0A9W8YMD4</accession>
<evidence type="ECO:0000313" key="10">
    <source>
        <dbReference type="EMBL" id="KAJ4388205.1"/>
    </source>
</evidence>
<evidence type="ECO:0000256" key="7">
    <source>
        <dbReference type="SAM" id="MobiDB-lite"/>
    </source>
</evidence>
<feature type="transmembrane region" description="Helical" evidence="8">
    <location>
        <begin position="484"/>
        <end position="502"/>
    </location>
</feature>
<feature type="transmembrane region" description="Helical" evidence="8">
    <location>
        <begin position="276"/>
        <end position="296"/>
    </location>
</feature>
<name>A0A9W8YMD4_9PEZI</name>
<keyword evidence="2" id="KW-0813">Transport</keyword>
<proteinExistence type="predicted"/>
<evidence type="ECO:0000256" key="4">
    <source>
        <dbReference type="ARBA" id="ARBA00022970"/>
    </source>
</evidence>
<dbReference type="GO" id="GO:0015171">
    <property type="term" value="F:amino acid transmembrane transporter activity"/>
    <property type="evidence" value="ECO:0007669"/>
    <property type="project" value="TreeGrafter"/>
</dbReference>
<reference evidence="10" key="1">
    <citation type="submission" date="2022-10" db="EMBL/GenBank/DDBJ databases">
        <title>Tapping the CABI collections for fungal endophytes: first genome assemblies for Collariella, Neodidymelliopsis, Ascochyta clinopodiicola, Didymella pomorum, Didymosphaeria variabile, Neocosmospora piperis and Neocucurbitaria cava.</title>
        <authorList>
            <person name="Hill R."/>
        </authorList>
    </citation>
    <scope>NUCLEOTIDE SEQUENCE</scope>
    <source>
        <strain evidence="10">IMI 355082</strain>
    </source>
</reference>
<dbReference type="OrthoDB" id="3900342at2759"/>
<sequence length="560" mass="61113">MALDKNTTVNEKTGSATDTEIGDASSRDGETTVLGAPAGNGVDTAGYARKLNKRQIMFMTFGAGIGTGLWVGTGTALKAAGPGGIAVAYTFQAFIVWVLYMSIGEMATYRPVHGGFIRMATEYVDPALGFAEGVNFWFQWVMIIPAEITAAVSVLKYWDGWQKIPLAGYITIFLVLTAAPNIFPVRMYGHIEYGMSWVKILAIFIVIAYMFVMTSGGVPATNGPIEFSYWKNPGAFTDMKGLSKAFVQAAFSFGSAQHIAIIAGEAVKPRKTVKSVVMPIFWRIFLFFILNIWLVGMCVPYDDTDLVNGSGTIGSPFVIALRRGNQYGLAHVINGFIFLTVISTGVTSFYVSSRALTALSDISLVHPIFGMKDKAGRPWLALLLSGALGGGLCYLNVNSKAIEVYDWFSSLVSIATFMGWLTMLTTHICFRRALAKQGIDPKTLPLQSPFAPYIQYAAILGIFFIMGCEFYLALYADGTPTARGFFSVYLACPLFIFDYIVYKLWYKTKAVNPADIDFSEAFAFDAEDKAEAEAAEMSGVSEKPKRKCDPIQSVKNVILG</sequence>
<dbReference type="InterPro" id="IPR004841">
    <property type="entry name" value="AA-permease/SLC12A_dom"/>
</dbReference>
<evidence type="ECO:0000256" key="8">
    <source>
        <dbReference type="SAM" id="Phobius"/>
    </source>
</evidence>
<evidence type="ECO:0000259" key="9">
    <source>
        <dbReference type="Pfam" id="PF00324"/>
    </source>
</evidence>
<dbReference type="Proteomes" id="UP001140453">
    <property type="component" value="Unassembled WGS sequence"/>
</dbReference>
<feature type="region of interest" description="Disordered" evidence="7">
    <location>
        <begin position="1"/>
        <end position="37"/>
    </location>
</feature>
<evidence type="ECO:0000256" key="5">
    <source>
        <dbReference type="ARBA" id="ARBA00022989"/>
    </source>
</evidence>
<comment type="caution">
    <text evidence="10">The sequence shown here is derived from an EMBL/GenBank/DDBJ whole genome shotgun (WGS) entry which is preliminary data.</text>
</comment>
<keyword evidence="6 8" id="KW-0472">Membrane</keyword>
<protein>
    <recommendedName>
        <fullName evidence="9">Amino acid permease/ SLC12A domain-containing protein</fullName>
    </recommendedName>
</protein>
<keyword evidence="4" id="KW-0029">Amino-acid transport</keyword>
<dbReference type="AlphaFoldDB" id="A0A9W8YMD4"/>
<keyword evidence="11" id="KW-1185">Reference proteome</keyword>
<dbReference type="EMBL" id="JAPEVB010000005">
    <property type="protein sequence ID" value="KAJ4388205.1"/>
    <property type="molecule type" value="Genomic_DNA"/>
</dbReference>
<dbReference type="GO" id="GO:0016020">
    <property type="term" value="C:membrane"/>
    <property type="evidence" value="ECO:0007669"/>
    <property type="project" value="UniProtKB-SubCell"/>
</dbReference>
<evidence type="ECO:0000256" key="1">
    <source>
        <dbReference type="ARBA" id="ARBA00004141"/>
    </source>
</evidence>
<evidence type="ECO:0000256" key="3">
    <source>
        <dbReference type="ARBA" id="ARBA00022692"/>
    </source>
</evidence>
<feature type="transmembrane region" description="Helical" evidence="8">
    <location>
        <begin position="450"/>
        <end position="472"/>
    </location>
</feature>
<feature type="compositionally biased region" description="Polar residues" evidence="7">
    <location>
        <begin position="1"/>
        <end position="18"/>
    </location>
</feature>
<dbReference type="PANTHER" id="PTHR43341">
    <property type="entry name" value="AMINO ACID PERMEASE"/>
    <property type="match status" value="1"/>
</dbReference>
<evidence type="ECO:0000256" key="2">
    <source>
        <dbReference type="ARBA" id="ARBA00022448"/>
    </source>
</evidence>
<dbReference type="InterPro" id="IPR050524">
    <property type="entry name" value="APC_YAT"/>
</dbReference>
<comment type="subcellular location">
    <subcellularLocation>
        <location evidence="1">Membrane</location>
        <topology evidence="1">Multi-pass membrane protein</topology>
    </subcellularLocation>
</comment>
<feature type="transmembrane region" description="Helical" evidence="8">
    <location>
        <begin position="379"/>
        <end position="397"/>
    </location>
</feature>
<feature type="transmembrane region" description="Helical" evidence="8">
    <location>
        <begin position="409"/>
        <end position="430"/>
    </location>
</feature>
<evidence type="ECO:0000313" key="11">
    <source>
        <dbReference type="Proteomes" id="UP001140453"/>
    </source>
</evidence>
<dbReference type="PANTHER" id="PTHR43341:SF1">
    <property type="entry name" value="GENERAL AMINO-ACID PERMEASE GAP1"/>
    <property type="match status" value="1"/>
</dbReference>
<feature type="transmembrane region" description="Helical" evidence="8">
    <location>
        <begin position="245"/>
        <end position="264"/>
    </location>
</feature>
<dbReference type="PIRSF" id="PIRSF006060">
    <property type="entry name" value="AA_transporter"/>
    <property type="match status" value="1"/>
</dbReference>
<feature type="transmembrane region" description="Helical" evidence="8">
    <location>
        <begin position="136"/>
        <end position="158"/>
    </location>
</feature>
<feature type="transmembrane region" description="Helical" evidence="8">
    <location>
        <begin position="56"/>
        <end position="73"/>
    </location>
</feature>
<feature type="transmembrane region" description="Helical" evidence="8">
    <location>
        <begin position="197"/>
        <end position="218"/>
    </location>
</feature>
<keyword evidence="3 8" id="KW-0812">Transmembrane</keyword>
<keyword evidence="5 8" id="KW-1133">Transmembrane helix</keyword>
<organism evidence="10 11">
    <name type="scientific">Gnomoniopsis smithogilvyi</name>
    <dbReference type="NCBI Taxonomy" id="1191159"/>
    <lineage>
        <taxon>Eukaryota</taxon>
        <taxon>Fungi</taxon>
        <taxon>Dikarya</taxon>
        <taxon>Ascomycota</taxon>
        <taxon>Pezizomycotina</taxon>
        <taxon>Sordariomycetes</taxon>
        <taxon>Sordariomycetidae</taxon>
        <taxon>Diaporthales</taxon>
        <taxon>Gnomoniaceae</taxon>
        <taxon>Gnomoniopsis</taxon>
    </lineage>
</organism>
<feature type="transmembrane region" description="Helical" evidence="8">
    <location>
        <begin position="329"/>
        <end position="351"/>
    </location>
</feature>
<dbReference type="Gene3D" id="1.20.1740.10">
    <property type="entry name" value="Amino acid/polyamine transporter I"/>
    <property type="match status" value="1"/>
</dbReference>